<dbReference type="Gene3D" id="2.40.50.140">
    <property type="entry name" value="Nucleic acid-binding proteins"/>
    <property type="match status" value="1"/>
</dbReference>
<comment type="subunit">
    <text evidence="6">Homotetramer. Forms an RuvA(8)-RuvB(12)-Holliday junction (HJ) complex. HJ DNA is sandwiched between 2 RuvA tetramers; dsDNA enters through RuvA and exits via RuvB. An RuvB hexamer assembles on each DNA strand where it exits the tetramer. Each RuvB hexamer is contacted by two RuvA subunits (via domain III) on 2 adjacent RuvB subunits; this complex drives branch migration. In the full resolvosome a probable DNA-RuvA(4)-RuvB(12)-RuvC(2) complex forms which resolves the HJ.</text>
</comment>
<feature type="domain" description="Helix-hairpin-helix DNA-binding motif class 1" evidence="7">
    <location>
        <begin position="107"/>
        <end position="126"/>
    </location>
</feature>
<dbReference type="GO" id="GO:0009378">
    <property type="term" value="F:four-way junction helicase activity"/>
    <property type="evidence" value="ECO:0007669"/>
    <property type="project" value="InterPro"/>
</dbReference>
<dbReference type="InterPro" id="IPR003583">
    <property type="entry name" value="Hlx-hairpin-Hlx_DNA-bd_motif"/>
</dbReference>
<keyword evidence="8" id="KW-0067">ATP-binding</keyword>
<comment type="domain">
    <text evidence="6">Has three domains with a flexible linker between the domains II and III and assumes an 'L' shape. Domain III is highly mobile and contacts RuvB.</text>
</comment>
<dbReference type="SUPFAM" id="SSF46929">
    <property type="entry name" value="DNA helicase RuvA subunit, C-terminal domain"/>
    <property type="match status" value="1"/>
</dbReference>
<dbReference type="InterPro" id="IPR011114">
    <property type="entry name" value="RuvA_C"/>
</dbReference>
<evidence type="ECO:0000259" key="7">
    <source>
        <dbReference type="SMART" id="SM00278"/>
    </source>
</evidence>
<comment type="caution">
    <text evidence="8">The sequence shown here is derived from an EMBL/GenBank/DDBJ whole genome shotgun (WGS) entry which is preliminary data.</text>
</comment>
<dbReference type="EMBL" id="MHWA01000007">
    <property type="protein sequence ID" value="OHB02084.1"/>
    <property type="molecule type" value="Genomic_DNA"/>
</dbReference>
<reference evidence="8 9" key="1">
    <citation type="journal article" date="2016" name="Nat. Commun.">
        <title>Thousands of microbial genomes shed light on interconnected biogeochemical processes in an aquifer system.</title>
        <authorList>
            <person name="Anantharaman K."/>
            <person name="Brown C.T."/>
            <person name="Hug L.A."/>
            <person name="Sharon I."/>
            <person name="Castelle C.J."/>
            <person name="Probst A.J."/>
            <person name="Thomas B.C."/>
            <person name="Singh A."/>
            <person name="Wilkins M.J."/>
            <person name="Karaoz U."/>
            <person name="Brodie E.L."/>
            <person name="Williams K.H."/>
            <person name="Hubbard S.S."/>
            <person name="Banfield J.F."/>
        </authorList>
    </citation>
    <scope>NUCLEOTIDE SEQUENCE [LARGE SCALE GENOMIC DNA]</scope>
</reference>
<evidence type="ECO:0000313" key="9">
    <source>
        <dbReference type="Proteomes" id="UP000178404"/>
    </source>
</evidence>
<dbReference type="GO" id="GO:0048476">
    <property type="term" value="C:Holliday junction resolvase complex"/>
    <property type="evidence" value="ECO:0007669"/>
    <property type="project" value="UniProtKB-UniRule"/>
</dbReference>
<dbReference type="NCBIfam" id="TIGR00084">
    <property type="entry name" value="ruvA"/>
    <property type="match status" value="1"/>
</dbReference>
<evidence type="ECO:0000313" key="8">
    <source>
        <dbReference type="EMBL" id="OHB02084.1"/>
    </source>
</evidence>
<comment type="function">
    <text evidence="6">The RuvA-RuvB-RuvC complex processes Holliday junction (HJ) DNA during genetic recombination and DNA repair, while the RuvA-RuvB complex plays an important role in the rescue of blocked DNA replication forks via replication fork reversal (RFR). RuvA specifically binds to HJ cruciform DNA, conferring on it an open structure. The RuvB hexamer acts as an ATP-dependent pump, pulling dsDNA into and through the RuvAB complex. HJ branch migration allows RuvC to scan DNA until it finds its consensus sequence, where it cleaves and resolves the cruciform DNA.</text>
</comment>
<dbReference type="SUPFAM" id="SSF50249">
    <property type="entry name" value="Nucleic acid-binding proteins"/>
    <property type="match status" value="1"/>
</dbReference>
<dbReference type="HAMAP" id="MF_00031">
    <property type="entry name" value="DNA_HJ_migration_RuvA"/>
    <property type="match status" value="1"/>
</dbReference>
<name>A0A1G2TXX2_9BACT</name>
<dbReference type="InterPro" id="IPR013849">
    <property type="entry name" value="DNA_helicase_Holl-junc_RuvA_I"/>
</dbReference>
<dbReference type="InterPro" id="IPR000085">
    <property type="entry name" value="RuvA"/>
</dbReference>
<dbReference type="Pfam" id="PF14520">
    <property type="entry name" value="HHH_5"/>
    <property type="match status" value="1"/>
</dbReference>
<dbReference type="Proteomes" id="UP000178404">
    <property type="component" value="Unassembled WGS sequence"/>
</dbReference>
<dbReference type="GO" id="GO:0006310">
    <property type="term" value="P:DNA recombination"/>
    <property type="evidence" value="ECO:0007669"/>
    <property type="project" value="UniProtKB-UniRule"/>
</dbReference>
<dbReference type="Pfam" id="PF01330">
    <property type="entry name" value="RuvA_N"/>
    <property type="match status" value="1"/>
</dbReference>
<evidence type="ECO:0000256" key="6">
    <source>
        <dbReference type="HAMAP-Rule" id="MF_00031"/>
    </source>
</evidence>
<feature type="region of interest" description="Domain II" evidence="6">
    <location>
        <begin position="64"/>
        <end position="141"/>
    </location>
</feature>
<evidence type="ECO:0000256" key="4">
    <source>
        <dbReference type="ARBA" id="ARBA00023172"/>
    </source>
</evidence>
<dbReference type="InterPro" id="IPR036267">
    <property type="entry name" value="RuvA_C_sf"/>
</dbReference>
<keyword evidence="1 6" id="KW-0963">Cytoplasm</keyword>
<keyword evidence="8" id="KW-0547">Nucleotide-binding</keyword>
<keyword evidence="8" id="KW-0378">Hydrolase</keyword>
<protein>
    <recommendedName>
        <fullName evidence="6">Holliday junction branch migration complex subunit RuvA</fullName>
    </recommendedName>
</protein>
<keyword evidence="4 6" id="KW-0233">DNA recombination</keyword>
<dbReference type="SUPFAM" id="SSF47781">
    <property type="entry name" value="RuvA domain 2-like"/>
    <property type="match status" value="1"/>
</dbReference>
<evidence type="ECO:0000256" key="2">
    <source>
        <dbReference type="ARBA" id="ARBA00022763"/>
    </source>
</evidence>
<dbReference type="GO" id="GO:0006281">
    <property type="term" value="P:DNA repair"/>
    <property type="evidence" value="ECO:0007669"/>
    <property type="project" value="UniProtKB-UniRule"/>
</dbReference>
<evidence type="ECO:0000256" key="3">
    <source>
        <dbReference type="ARBA" id="ARBA00023125"/>
    </source>
</evidence>
<organism evidence="8 9">
    <name type="scientific">Candidatus Zambryskibacteria bacterium RIFCSPLOWO2_01_FULL_35_19</name>
    <dbReference type="NCBI Taxonomy" id="1802757"/>
    <lineage>
        <taxon>Bacteria</taxon>
        <taxon>Candidatus Zambryskiibacteriota</taxon>
    </lineage>
</organism>
<keyword evidence="2 6" id="KW-0227">DNA damage</keyword>
<feature type="region of interest" description="Domain III" evidence="6">
    <location>
        <begin position="146"/>
        <end position="188"/>
    </location>
</feature>
<keyword evidence="3 6" id="KW-0238">DNA-binding</keyword>
<dbReference type="GO" id="GO:0005524">
    <property type="term" value="F:ATP binding"/>
    <property type="evidence" value="ECO:0007669"/>
    <property type="project" value="InterPro"/>
</dbReference>
<dbReference type="CDD" id="cd14332">
    <property type="entry name" value="UBA_RuvA_C"/>
    <property type="match status" value="1"/>
</dbReference>
<dbReference type="SMART" id="SM00278">
    <property type="entry name" value="HhH1"/>
    <property type="match status" value="2"/>
</dbReference>
<evidence type="ECO:0000256" key="5">
    <source>
        <dbReference type="ARBA" id="ARBA00023204"/>
    </source>
</evidence>
<dbReference type="GO" id="GO:0000400">
    <property type="term" value="F:four-way junction DNA binding"/>
    <property type="evidence" value="ECO:0007669"/>
    <property type="project" value="UniProtKB-UniRule"/>
</dbReference>
<gene>
    <name evidence="6" type="primary">ruvA</name>
    <name evidence="8" type="ORF">A3A90_02360</name>
</gene>
<comment type="subcellular location">
    <subcellularLocation>
        <location evidence="6">Cytoplasm</location>
    </subcellularLocation>
</comment>
<dbReference type="InterPro" id="IPR012340">
    <property type="entry name" value="NA-bd_OB-fold"/>
</dbReference>
<feature type="domain" description="Helix-hairpin-helix DNA-binding motif class 1" evidence="7">
    <location>
        <begin position="72"/>
        <end position="91"/>
    </location>
</feature>
<dbReference type="AlphaFoldDB" id="A0A1G2TXX2"/>
<keyword evidence="8" id="KW-0347">Helicase</keyword>
<comment type="caution">
    <text evidence="6">Lacks conserved residue(s) required for the propagation of feature annotation.</text>
</comment>
<keyword evidence="5 6" id="KW-0234">DNA repair</keyword>
<accession>A0A1G2TXX2</accession>
<dbReference type="GO" id="GO:0009379">
    <property type="term" value="C:Holliday junction helicase complex"/>
    <property type="evidence" value="ECO:0007669"/>
    <property type="project" value="InterPro"/>
</dbReference>
<evidence type="ECO:0000256" key="1">
    <source>
        <dbReference type="ARBA" id="ARBA00022490"/>
    </source>
</evidence>
<dbReference type="Gene3D" id="1.10.150.20">
    <property type="entry name" value="5' to 3' exonuclease, C-terminal subdomain"/>
    <property type="match status" value="1"/>
</dbReference>
<sequence>MFGHITGKVFDLKGTKAIVEVGGIGFIVHSTPSYLSKLKMGLIASFWTHTAVRENSIDLYGFEIEEELRVFELLITVSGVGPKSGLAILSVAGVKSIEEAVATGDTSSLTKISGIGRKTAEKIAIELNGKLVTTKKGGARASEDVDVFEALKSLGYKERDIQEVMKKLPKDLEGTNEKIKHILKNLGK</sequence>
<comment type="similarity">
    <text evidence="6">Belongs to the RuvA family.</text>
</comment>
<proteinExistence type="inferred from homology"/>
<dbReference type="GO" id="GO:0005737">
    <property type="term" value="C:cytoplasm"/>
    <property type="evidence" value="ECO:0007669"/>
    <property type="project" value="UniProtKB-SubCell"/>
</dbReference>
<dbReference type="Pfam" id="PF07499">
    <property type="entry name" value="RuvA_C"/>
    <property type="match status" value="1"/>
</dbReference>
<dbReference type="InterPro" id="IPR010994">
    <property type="entry name" value="RuvA_2-like"/>
</dbReference>